<evidence type="ECO:0000313" key="3">
    <source>
        <dbReference type="EMBL" id="QNO19426.1"/>
    </source>
</evidence>
<feature type="coiled-coil region" evidence="1">
    <location>
        <begin position="315"/>
        <end position="342"/>
    </location>
</feature>
<dbReference type="AlphaFoldDB" id="A0A7G9WL64"/>
<gene>
    <name evidence="3" type="ORF">H6X83_04505</name>
</gene>
<dbReference type="EMBL" id="CP060696">
    <property type="protein sequence ID" value="QNO19426.1"/>
    <property type="molecule type" value="Genomic_DNA"/>
</dbReference>
<feature type="domain" description="MobA/VirD2-like nuclease" evidence="2">
    <location>
        <begin position="27"/>
        <end position="174"/>
    </location>
</feature>
<dbReference type="InterPro" id="IPR005094">
    <property type="entry name" value="Endonuclease_MobA/VirD2"/>
</dbReference>
<keyword evidence="1" id="KW-0175">Coiled coil</keyword>
<evidence type="ECO:0000259" key="2">
    <source>
        <dbReference type="Pfam" id="PF03432"/>
    </source>
</evidence>
<dbReference type="KEGG" id="caml:H6X83_04505"/>
<dbReference type="RefSeq" id="WP_212508489.1">
    <property type="nucleotide sequence ID" value="NZ_CP060696.1"/>
</dbReference>
<name>A0A7G9WL64_9FIRM</name>
<sequence length="460" mass="53247">MATTYIEGIGIRPGRTAQITIRDSIKYITNPEKTEGGKYVTYQNCESQTAIAEMALLQKQYEDVKGRTIVDNRSKYILMTMRQSFKPNEVDAQTAHTLGCELAEKFLEQYGNKNKNGSLVKYQYVVATHINSHCMHNHITFNIIGDDLTRFRQNKFTPKRLAEVSDKLCEEYGLSIVTPNRNRDRRHKYTWINPTSYRTYIKNDIDRCIEKAKDYNEFLALMGEDYFCKASGKYLAFRHRTNGQKRNIRTYTLGDAYKESAIRQRIATGVYIPVPEEEQSLSYSQKLHQIESMFRTKGVLRENNIQNYEDFTAIISKIVGQSAELQTTMRELENRIDNLQVVTDSFDAIQKYQPIMNGLDAALLKDRYRQQNHDSINAYQSAAAVLSERGLSPKDTTTKEQYQNLYSSASAQLEKLWQQYDGLQADLEKISEAKRTMERVYAEAPTKKGDVYHDWGKRSR</sequence>
<proteinExistence type="predicted"/>
<evidence type="ECO:0000313" key="4">
    <source>
        <dbReference type="Proteomes" id="UP000516046"/>
    </source>
</evidence>
<reference evidence="3 4" key="1">
    <citation type="submission" date="2020-08" db="EMBL/GenBank/DDBJ databases">
        <authorList>
            <person name="Ren C."/>
            <person name="Gu Y."/>
            <person name="Xu Y."/>
        </authorList>
    </citation>
    <scope>NUCLEOTIDE SEQUENCE [LARGE SCALE GENOMIC DNA]</scope>
    <source>
        <strain evidence="3 4">LBM18003</strain>
    </source>
</reference>
<protein>
    <submittedName>
        <fullName evidence="3">Relaxase/mobilization nuclease domain-containing protein</fullName>
    </submittedName>
</protein>
<keyword evidence="4" id="KW-1185">Reference proteome</keyword>
<organism evidence="3 4">
    <name type="scientific">Caproicibacterium amylolyticum</name>
    <dbReference type="NCBI Taxonomy" id="2766537"/>
    <lineage>
        <taxon>Bacteria</taxon>
        <taxon>Bacillati</taxon>
        <taxon>Bacillota</taxon>
        <taxon>Clostridia</taxon>
        <taxon>Eubacteriales</taxon>
        <taxon>Oscillospiraceae</taxon>
        <taxon>Caproicibacterium</taxon>
    </lineage>
</organism>
<dbReference type="Proteomes" id="UP000516046">
    <property type="component" value="Chromosome"/>
</dbReference>
<accession>A0A7G9WL64</accession>
<evidence type="ECO:0000256" key="1">
    <source>
        <dbReference type="SAM" id="Coils"/>
    </source>
</evidence>
<dbReference type="Pfam" id="PF03432">
    <property type="entry name" value="Relaxase"/>
    <property type="match status" value="1"/>
</dbReference>